<dbReference type="EMBL" id="CP059735">
    <property type="protein sequence ID" value="WDD98063.1"/>
    <property type="molecule type" value="Genomic_DNA"/>
</dbReference>
<dbReference type="AlphaFoldDB" id="A0AAF0C2L8"/>
<dbReference type="KEGG" id="tact:SG35_022695"/>
<accession>A0AAF0C2L8</accession>
<dbReference type="GO" id="GO:0042742">
    <property type="term" value="P:defense response to bacterium"/>
    <property type="evidence" value="ECO:0007669"/>
    <property type="project" value="UniProtKB-KW"/>
</dbReference>
<dbReference type="GO" id="GO:0003796">
    <property type="term" value="F:lysozyme activity"/>
    <property type="evidence" value="ECO:0007669"/>
    <property type="project" value="InterPro"/>
</dbReference>
<dbReference type="CDD" id="cd16903">
    <property type="entry name" value="pesticin_lyz-like"/>
    <property type="match status" value="1"/>
</dbReference>
<evidence type="ECO:0000259" key="3">
    <source>
        <dbReference type="Pfam" id="PF16754"/>
    </source>
</evidence>
<protein>
    <recommendedName>
        <fullName evidence="3">Pesticin C-terminal domain-containing protein</fullName>
    </recommendedName>
</protein>
<reference evidence="4 5" key="2">
    <citation type="journal article" date="2022" name="Mar. Drugs">
        <title>Bioassay-Guided Fractionation Leads to the Detection of Cholic Acid Generated by the Rare Thalassomonas sp.</title>
        <authorList>
            <person name="Pheiffer F."/>
            <person name="Schneider Y.K."/>
            <person name="Hansen E.H."/>
            <person name="Andersen J.H."/>
            <person name="Isaksson J."/>
            <person name="Busche T."/>
            <person name="R C."/>
            <person name="Kalinowski J."/>
            <person name="Zyl L.V."/>
            <person name="Trindade M."/>
        </authorList>
    </citation>
    <scope>NUCLEOTIDE SEQUENCE [LARGE SCALE GENOMIC DNA]</scope>
    <source>
        <strain evidence="4 5">A5K-106</strain>
    </source>
</reference>
<dbReference type="RefSeq" id="WP_053042720.1">
    <property type="nucleotide sequence ID" value="NZ_CP059735.1"/>
</dbReference>
<reference evidence="4 5" key="1">
    <citation type="journal article" date="2015" name="Genome Announc.">
        <title>Draft Genome Sequences of Marine Isolates of Thalassomonas viridans and Thalassomonas actiniarum.</title>
        <authorList>
            <person name="Olonade I."/>
            <person name="van Zyl L.J."/>
            <person name="Trindade M."/>
        </authorList>
    </citation>
    <scope>NUCLEOTIDE SEQUENCE [LARGE SCALE GENOMIC DNA]</scope>
    <source>
        <strain evidence="4 5">A5K-106</strain>
    </source>
</reference>
<evidence type="ECO:0000256" key="2">
    <source>
        <dbReference type="ARBA" id="ARBA00022638"/>
    </source>
</evidence>
<proteinExistence type="predicted"/>
<dbReference type="Proteomes" id="UP000032568">
    <property type="component" value="Chromosome"/>
</dbReference>
<keyword evidence="5" id="KW-1185">Reference proteome</keyword>
<gene>
    <name evidence="4" type="ORF">SG35_022695</name>
</gene>
<dbReference type="Gene3D" id="1.10.530.40">
    <property type="match status" value="1"/>
</dbReference>
<dbReference type="GO" id="GO:0031640">
    <property type="term" value="P:killing of cells of another organism"/>
    <property type="evidence" value="ECO:0007669"/>
    <property type="project" value="UniProtKB-KW"/>
</dbReference>
<sequence length="197" mass="21720">MAITHGLLTYEAEGMEGGPYHSRKLHVPGDTSGLTIGRGYDMKEKSSEKISADLVAAGVESQQAKLLGGAAGLSGKEAKDFIEKHGLSDLEISMDAQEVLFKQTYDELSRDVERICSKADCVAAYGAVDWPGLDEKIKDVLIDLRYRGDYTPGSRKLIQAFVAANDLDGYKQALTTRENWPNVPEDRFNRRMAFLES</sequence>
<evidence type="ECO:0000313" key="5">
    <source>
        <dbReference type="Proteomes" id="UP000032568"/>
    </source>
</evidence>
<evidence type="ECO:0000256" key="1">
    <source>
        <dbReference type="ARBA" id="ARBA00022529"/>
    </source>
</evidence>
<dbReference type="InterPro" id="IPR023347">
    <property type="entry name" value="Lysozyme_dom_sf"/>
</dbReference>
<feature type="domain" description="Pesticin C-terminal" evidence="3">
    <location>
        <begin position="28"/>
        <end position="125"/>
    </location>
</feature>
<name>A0AAF0C2L8_9GAMM</name>
<dbReference type="Pfam" id="PF16754">
    <property type="entry name" value="Pesticin"/>
    <property type="match status" value="1"/>
</dbReference>
<evidence type="ECO:0000313" key="4">
    <source>
        <dbReference type="EMBL" id="WDD98063.1"/>
    </source>
</evidence>
<keyword evidence="1" id="KW-0929">Antimicrobial</keyword>
<keyword evidence="2" id="KW-0081">Bacteriolytic enzyme</keyword>
<dbReference type="InterPro" id="IPR031922">
    <property type="entry name" value="Pesticin_C"/>
</dbReference>
<organism evidence="4 5">
    <name type="scientific">Thalassomonas actiniarum</name>
    <dbReference type="NCBI Taxonomy" id="485447"/>
    <lineage>
        <taxon>Bacteria</taxon>
        <taxon>Pseudomonadati</taxon>
        <taxon>Pseudomonadota</taxon>
        <taxon>Gammaproteobacteria</taxon>
        <taxon>Alteromonadales</taxon>
        <taxon>Colwelliaceae</taxon>
        <taxon>Thalassomonas</taxon>
    </lineage>
</organism>